<dbReference type="Proteomes" id="UP001163255">
    <property type="component" value="Chromosome"/>
</dbReference>
<reference evidence="8" key="1">
    <citation type="submission" date="2022-10" db="EMBL/GenBank/DDBJ databases">
        <title>Completed Genome Sequence of two octocoral isolated bacterium, Endozoicomonas euniceicola EF212T and Endozoicomonas gorgoniicola PS125T.</title>
        <authorList>
            <person name="Chiou Y.-J."/>
            <person name="Chen Y.-H."/>
        </authorList>
    </citation>
    <scope>NUCLEOTIDE SEQUENCE</scope>
    <source>
        <strain evidence="8">EF212</strain>
    </source>
</reference>
<dbReference type="PROSITE" id="PS01131">
    <property type="entry name" value="RRNA_A_DIMETH"/>
    <property type="match status" value="1"/>
</dbReference>
<dbReference type="InterPro" id="IPR050210">
    <property type="entry name" value="tRNA_Adenine-N(6)_MTase"/>
</dbReference>
<keyword evidence="3 6" id="KW-0808">Transferase</keyword>
<keyword evidence="4 6" id="KW-0949">S-adenosyl-L-methionine</keyword>
<dbReference type="GO" id="GO:0032259">
    <property type="term" value="P:methylation"/>
    <property type="evidence" value="ECO:0007669"/>
    <property type="project" value="UniProtKB-KW"/>
</dbReference>
<evidence type="ECO:0000256" key="6">
    <source>
        <dbReference type="HAMAP-Rule" id="MF_01872"/>
    </source>
</evidence>
<dbReference type="InterPro" id="IPR022882">
    <property type="entry name" value="tRNA_adenine-N6_MeTrfase"/>
</dbReference>
<dbReference type="PANTHER" id="PTHR47739:SF1">
    <property type="entry name" value="TRNA1(VAL) (ADENINE(37)-N6)-METHYLTRANSFERASE"/>
    <property type="match status" value="1"/>
</dbReference>
<protein>
    <recommendedName>
        <fullName evidence="6">tRNA1(Val) (adenine(37)-N6)-methyltransferase</fullName>
        <ecNumber evidence="6">2.1.1.223</ecNumber>
    </recommendedName>
    <alternativeName>
        <fullName evidence="6">tRNA m6A37 methyltransferase</fullName>
    </alternativeName>
</protein>
<dbReference type="EC" id="2.1.1.223" evidence="6"/>
<evidence type="ECO:0000256" key="4">
    <source>
        <dbReference type="ARBA" id="ARBA00022691"/>
    </source>
</evidence>
<evidence type="ECO:0000256" key="3">
    <source>
        <dbReference type="ARBA" id="ARBA00022679"/>
    </source>
</evidence>
<dbReference type="InterPro" id="IPR002052">
    <property type="entry name" value="DNA_methylase_N6_adenine_CS"/>
</dbReference>
<comment type="function">
    <text evidence="6">Specifically methylates the adenine in position 37 of tRNA(1)(Val) (anticodon cmo5UAC).</text>
</comment>
<evidence type="ECO:0000313" key="8">
    <source>
        <dbReference type="EMBL" id="UYM16978.1"/>
    </source>
</evidence>
<evidence type="ECO:0000256" key="2">
    <source>
        <dbReference type="ARBA" id="ARBA00022603"/>
    </source>
</evidence>
<dbReference type="Pfam" id="PF05175">
    <property type="entry name" value="MTS"/>
    <property type="match status" value="1"/>
</dbReference>
<dbReference type="RefSeq" id="WP_262599372.1">
    <property type="nucleotide sequence ID" value="NZ_CP103300.1"/>
</dbReference>
<dbReference type="InterPro" id="IPR007848">
    <property type="entry name" value="Small_mtfrase_dom"/>
</dbReference>
<dbReference type="PROSITE" id="PS00092">
    <property type="entry name" value="N6_MTASE"/>
    <property type="match status" value="1"/>
</dbReference>
<accession>A0ABY6GY97</accession>
<keyword evidence="2 6" id="KW-0489">Methyltransferase</keyword>
<comment type="similarity">
    <text evidence="6">Belongs to the methyltransferase superfamily. tRNA (adenine-N(6)-)-methyltransferase family.</text>
</comment>
<comment type="subcellular location">
    <subcellularLocation>
        <location evidence="6">Cytoplasm</location>
    </subcellularLocation>
</comment>
<keyword evidence="1 6" id="KW-0963">Cytoplasm</keyword>
<evidence type="ECO:0000256" key="5">
    <source>
        <dbReference type="ARBA" id="ARBA00022694"/>
    </source>
</evidence>
<dbReference type="SUPFAM" id="SSF53335">
    <property type="entry name" value="S-adenosyl-L-methionine-dependent methyltransferases"/>
    <property type="match status" value="1"/>
</dbReference>
<dbReference type="GO" id="GO:0008168">
    <property type="term" value="F:methyltransferase activity"/>
    <property type="evidence" value="ECO:0007669"/>
    <property type="project" value="UniProtKB-KW"/>
</dbReference>
<evidence type="ECO:0000313" key="9">
    <source>
        <dbReference type="Proteomes" id="UP001163255"/>
    </source>
</evidence>
<sequence>MARKSNPYFQFKQFRVNQGQCAMKVTLDACLFGALVDVEDSRRILDIGAGTGLLSLMAAQRSFAHIDAVELDSEAACQAQQNFDQSPWQQRLQVIHSAVQDLPAGTQYDTIICNPPFFENSLRAPDERRNIARHTDTLSFSQLAESINQLLENDGMAWVLLPTVSTPSFLREINSRTRLCLYSSTVIRSSEERNSHRNALAIKKLSQSQPYIASEKRVTIYDKDHRYTQQVTRLLEDYFLKL</sequence>
<dbReference type="PANTHER" id="PTHR47739">
    <property type="entry name" value="TRNA1(VAL) (ADENINE(37)-N6)-METHYLTRANSFERASE"/>
    <property type="match status" value="1"/>
</dbReference>
<feature type="domain" description="Methyltransferase small" evidence="7">
    <location>
        <begin position="37"/>
        <end position="121"/>
    </location>
</feature>
<name>A0ABY6GY97_9GAMM</name>
<organism evidence="8 9">
    <name type="scientific">Endozoicomonas euniceicola</name>
    <dbReference type="NCBI Taxonomy" id="1234143"/>
    <lineage>
        <taxon>Bacteria</taxon>
        <taxon>Pseudomonadati</taxon>
        <taxon>Pseudomonadota</taxon>
        <taxon>Gammaproteobacteria</taxon>
        <taxon>Oceanospirillales</taxon>
        <taxon>Endozoicomonadaceae</taxon>
        <taxon>Endozoicomonas</taxon>
    </lineage>
</organism>
<keyword evidence="9" id="KW-1185">Reference proteome</keyword>
<evidence type="ECO:0000259" key="7">
    <source>
        <dbReference type="Pfam" id="PF05175"/>
    </source>
</evidence>
<proteinExistence type="inferred from homology"/>
<evidence type="ECO:0000256" key="1">
    <source>
        <dbReference type="ARBA" id="ARBA00022490"/>
    </source>
</evidence>
<comment type="catalytic activity">
    <reaction evidence="6">
        <text>adenosine(37) in tRNA1(Val) + S-adenosyl-L-methionine = N(6)-methyladenosine(37) in tRNA1(Val) + S-adenosyl-L-homocysteine + H(+)</text>
        <dbReference type="Rhea" id="RHEA:43160"/>
        <dbReference type="Rhea" id="RHEA-COMP:10369"/>
        <dbReference type="Rhea" id="RHEA-COMP:10370"/>
        <dbReference type="ChEBI" id="CHEBI:15378"/>
        <dbReference type="ChEBI" id="CHEBI:57856"/>
        <dbReference type="ChEBI" id="CHEBI:59789"/>
        <dbReference type="ChEBI" id="CHEBI:74411"/>
        <dbReference type="ChEBI" id="CHEBI:74449"/>
        <dbReference type="EC" id="2.1.1.223"/>
    </reaction>
</comment>
<dbReference type="CDD" id="cd02440">
    <property type="entry name" value="AdoMet_MTases"/>
    <property type="match status" value="1"/>
</dbReference>
<keyword evidence="5 6" id="KW-0819">tRNA processing</keyword>
<dbReference type="Gene3D" id="3.40.50.150">
    <property type="entry name" value="Vaccinia Virus protein VP39"/>
    <property type="match status" value="1"/>
</dbReference>
<dbReference type="InterPro" id="IPR029063">
    <property type="entry name" value="SAM-dependent_MTases_sf"/>
</dbReference>
<dbReference type="EMBL" id="CP103300">
    <property type="protein sequence ID" value="UYM16978.1"/>
    <property type="molecule type" value="Genomic_DNA"/>
</dbReference>
<dbReference type="HAMAP" id="MF_01872">
    <property type="entry name" value="tRNA_methyltr_YfiC"/>
    <property type="match status" value="1"/>
</dbReference>
<gene>
    <name evidence="8" type="ORF">NX720_03370</name>
</gene>
<dbReference type="InterPro" id="IPR020596">
    <property type="entry name" value="rRNA_Ade_Mease_Trfase_CS"/>
</dbReference>